<evidence type="ECO:0008006" key="9">
    <source>
        <dbReference type="Google" id="ProtNLM"/>
    </source>
</evidence>
<dbReference type="Pfam" id="PF00931">
    <property type="entry name" value="NB-ARC"/>
    <property type="match status" value="1"/>
</dbReference>
<feature type="region of interest" description="Disordered" evidence="3">
    <location>
        <begin position="899"/>
        <end position="925"/>
    </location>
</feature>
<dbReference type="InterPro" id="IPR044974">
    <property type="entry name" value="Disease_R_plants"/>
</dbReference>
<dbReference type="Gene3D" id="3.40.50.300">
    <property type="entry name" value="P-loop containing nucleotide triphosphate hydrolases"/>
    <property type="match status" value="1"/>
</dbReference>
<evidence type="ECO:0000259" key="5">
    <source>
        <dbReference type="Pfam" id="PF23559"/>
    </source>
</evidence>
<dbReference type="SUPFAM" id="SSF52540">
    <property type="entry name" value="P-loop containing nucleoside triphosphate hydrolases"/>
    <property type="match status" value="1"/>
</dbReference>
<dbReference type="PANTHER" id="PTHR23155:SF1135">
    <property type="entry name" value="OS08G0246300 PROTEIN"/>
    <property type="match status" value="1"/>
</dbReference>
<dbReference type="EMBL" id="CP144745">
    <property type="protein sequence ID" value="WVZ50525.1"/>
    <property type="molecule type" value="Genomic_DNA"/>
</dbReference>
<evidence type="ECO:0000259" key="4">
    <source>
        <dbReference type="Pfam" id="PF00931"/>
    </source>
</evidence>
<dbReference type="Proteomes" id="UP001341281">
    <property type="component" value="Chromosome 01"/>
</dbReference>
<feature type="domain" description="Disease resistance protein winged helix" evidence="5">
    <location>
        <begin position="356"/>
        <end position="408"/>
    </location>
</feature>
<dbReference type="AlphaFoldDB" id="A0AAQ3PIL4"/>
<dbReference type="Gene3D" id="3.80.10.10">
    <property type="entry name" value="Ribonuclease Inhibitor"/>
    <property type="match status" value="1"/>
</dbReference>
<protein>
    <recommendedName>
        <fullName evidence="9">NB-ARC domain-containing protein</fullName>
    </recommendedName>
</protein>
<dbReference type="InterPro" id="IPR032675">
    <property type="entry name" value="LRR_dom_sf"/>
</dbReference>
<dbReference type="SUPFAM" id="SSF52058">
    <property type="entry name" value="L domain-like"/>
    <property type="match status" value="1"/>
</dbReference>
<dbReference type="InterPro" id="IPR058922">
    <property type="entry name" value="WHD_DRP"/>
</dbReference>
<feature type="region of interest" description="Disordered" evidence="3">
    <location>
        <begin position="34"/>
        <end position="56"/>
    </location>
</feature>
<dbReference type="InterPro" id="IPR036388">
    <property type="entry name" value="WH-like_DNA-bd_sf"/>
</dbReference>
<evidence type="ECO:0000256" key="3">
    <source>
        <dbReference type="SAM" id="MobiDB-lite"/>
    </source>
</evidence>
<dbReference type="GO" id="GO:0043531">
    <property type="term" value="F:ADP binding"/>
    <property type="evidence" value="ECO:0007669"/>
    <property type="project" value="InterPro"/>
</dbReference>
<dbReference type="InterPro" id="IPR002182">
    <property type="entry name" value="NB-ARC"/>
</dbReference>
<reference evidence="7 8" key="1">
    <citation type="submission" date="2024-02" db="EMBL/GenBank/DDBJ databases">
        <title>High-quality chromosome-scale genome assembly of Pensacola bahiagrass (Paspalum notatum Flugge var. saurae).</title>
        <authorList>
            <person name="Vega J.M."/>
            <person name="Podio M."/>
            <person name="Orjuela J."/>
            <person name="Siena L.A."/>
            <person name="Pessino S.C."/>
            <person name="Combes M.C."/>
            <person name="Mariac C."/>
            <person name="Albertini E."/>
            <person name="Pupilli F."/>
            <person name="Ortiz J.P.A."/>
            <person name="Leblanc O."/>
        </authorList>
    </citation>
    <scope>NUCLEOTIDE SEQUENCE [LARGE SCALE GENOMIC DNA]</scope>
    <source>
        <strain evidence="7">R1</strain>
        <tissue evidence="7">Leaf</tissue>
    </source>
</reference>
<dbReference type="InterPro" id="IPR055414">
    <property type="entry name" value="LRR_R13L4/SHOC2-like"/>
</dbReference>
<dbReference type="Gene3D" id="1.10.10.10">
    <property type="entry name" value="Winged helix-like DNA-binding domain superfamily/Winged helix DNA-binding domain"/>
    <property type="match status" value="1"/>
</dbReference>
<dbReference type="Pfam" id="PF23598">
    <property type="entry name" value="LRR_14"/>
    <property type="match status" value="2"/>
</dbReference>
<proteinExistence type="predicted"/>
<feature type="domain" description="NB-ARC" evidence="4">
    <location>
        <begin position="85"/>
        <end position="240"/>
    </location>
</feature>
<sequence length="925" mass="105462">MYWFRSVVAHPFTRSEDESVREVIRVTSMRVRPMDENEDGYEDETEHEDEERVKTQEAREWLSQHESKLIGRRADIENLRSNWAEVRPVFGMAGVGKTYIVKYVYCKQVVDRRRSPFKKFGWVDVSHPFNIRDFSWRLLLDLYSGSLQHGSMLRIRDPIQECCRLLKRYSCLIVIDGLQSTEEWDSIKTALSIKDNNQDRSRIIVIANEERVASHCSRHWWSVEGLEIEDAVELFKKTVTFTDNHNVPKCSYFLDHTSSLFSLFVTGQYKFTASRSDSSPAEIDRAKSVLHKCGGLPKVIVAIANFVAAGWNPINFMHELETNQAFGSLRDLFSWVHSYFESCPDSLKPCIFYLSIFPANHKIRRRRLVRRWIAEGYSNDNKENTAEEKGSEFFENLCFRNMVQVPGSTSLSYLTRMSPCQVNGFFREYIMSRSIEENLVFALEGHCSVNTVQHTGRHLTIGSTWDRDKSVYRSIDLSRLRSLTVFGKWDSFFISDKMSLVRVLDLEDASSVTDADLEVMVKLLPRLKFLSLRRCKEITHLPDAFGGLRQLQTLDIRHTSIVKLPLGITMLQKLQHISAGTTVPMEDYSSSSSSSSSSTTTTTTTVESLPPPPREAATTGSSSFRRLWRTRYSQRLPNSFSNGGIELPRGIGKMTALHSISVLDVSFVIASGRPSLEELKNLTQLRKLGVSGINGENCKELCAAISGHPHLESLSVWLNTDQDGCLDTISPPPEQLEKLKLYGHVGKLPAWTKLLSNLRKMKLRLTMITQDEVDLLKDLPRLQTLCLCFKEFQYEELRFEGFGCFRQLLLLEITCNVRLKSVTFKSCVMWGLEVLKIHCTDVSSLKFSGLKELNDLRQVSLSGSYDEKIKHHLQSQLGRRWRARDIDSAGFWGSGGSQNVDMEGPRAHGQPQPACPSPSLDKCSN</sequence>
<dbReference type="PANTHER" id="PTHR23155">
    <property type="entry name" value="DISEASE RESISTANCE PROTEIN RP"/>
    <property type="match status" value="1"/>
</dbReference>
<dbReference type="InterPro" id="IPR027417">
    <property type="entry name" value="P-loop_NTPase"/>
</dbReference>
<keyword evidence="2" id="KW-0611">Plant defense</keyword>
<feature type="compositionally biased region" description="Low complexity" evidence="3">
    <location>
        <begin position="589"/>
        <end position="605"/>
    </location>
</feature>
<evidence type="ECO:0000256" key="2">
    <source>
        <dbReference type="ARBA" id="ARBA00022821"/>
    </source>
</evidence>
<organism evidence="7 8">
    <name type="scientific">Paspalum notatum var. saurae</name>
    <dbReference type="NCBI Taxonomy" id="547442"/>
    <lineage>
        <taxon>Eukaryota</taxon>
        <taxon>Viridiplantae</taxon>
        <taxon>Streptophyta</taxon>
        <taxon>Embryophyta</taxon>
        <taxon>Tracheophyta</taxon>
        <taxon>Spermatophyta</taxon>
        <taxon>Magnoliopsida</taxon>
        <taxon>Liliopsida</taxon>
        <taxon>Poales</taxon>
        <taxon>Poaceae</taxon>
        <taxon>PACMAD clade</taxon>
        <taxon>Panicoideae</taxon>
        <taxon>Andropogonodae</taxon>
        <taxon>Paspaleae</taxon>
        <taxon>Paspalinae</taxon>
        <taxon>Paspalum</taxon>
    </lineage>
</organism>
<gene>
    <name evidence="7" type="ORF">U9M48_001771</name>
</gene>
<dbReference type="GO" id="GO:0098542">
    <property type="term" value="P:defense response to other organism"/>
    <property type="evidence" value="ECO:0007669"/>
    <property type="project" value="TreeGrafter"/>
</dbReference>
<feature type="domain" description="Disease resistance R13L4/SHOC-2-like LRR" evidence="6">
    <location>
        <begin position="644"/>
        <end position="867"/>
    </location>
</feature>
<name>A0AAQ3PIL4_PASNO</name>
<feature type="domain" description="Disease resistance R13L4/SHOC-2-like LRR" evidence="6">
    <location>
        <begin position="480"/>
        <end position="584"/>
    </location>
</feature>
<keyword evidence="1" id="KW-0677">Repeat</keyword>
<evidence type="ECO:0000313" key="8">
    <source>
        <dbReference type="Proteomes" id="UP001341281"/>
    </source>
</evidence>
<evidence type="ECO:0000313" key="7">
    <source>
        <dbReference type="EMBL" id="WVZ50525.1"/>
    </source>
</evidence>
<dbReference type="Pfam" id="PF23559">
    <property type="entry name" value="WHD_DRP"/>
    <property type="match status" value="1"/>
</dbReference>
<keyword evidence="8" id="KW-1185">Reference proteome</keyword>
<feature type="compositionally biased region" description="Acidic residues" evidence="3">
    <location>
        <begin position="36"/>
        <end position="49"/>
    </location>
</feature>
<accession>A0AAQ3PIL4</accession>
<evidence type="ECO:0000259" key="6">
    <source>
        <dbReference type="Pfam" id="PF23598"/>
    </source>
</evidence>
<dbReference type="PRINTS" id="PR00364">
    <property type="entry name" value="DISEASERSIST"/>
</dbReference>
<feature type="region of interest" description="Disordered" evidence="3">
    <location>
        <begin position="585"/>
        <end position="622"/>
    </location>
</feature>
<evidence type="ECO:0000256" key="1">
    <source>
        <dbReference type="ARBA" id="ARBA00022737"/>
    </source>
</evidence>